<dbReference type="EMBL" id="JBHSZG010000001">
    <property type="protein sequence ID" value="MFC7136967.1"/>
    <property type="molecule type" value="Genomic_DNA"/>
</dbReference>
<protein>
    <submittedName>
        <fullName evidence="1">Uncharacterized protein</fullName>
    </submittedName>
</protein>
<dbReference type="GeneID" id="81121168"/>
<dbReference type="Proteomes" id="UP001596368">
    <property type="component" value="Unassembled WGS sequence"/>
</dbReference>
<reference evidence="1 2" key="1">
    <citation type="journal article" date="2019" name="Int. J. Syst. Evol. Microbiol.">
        <title>The Global Catalogue of Microorganisms (GCM) 10K type strain sequencing project: providing services to taxonomists for standard genome sequencing and annotation.</title>
        <authorList>
            <consortium name="The Broad Institute Genomics Platform"/>
            <consortium name="The Broad Institute Genome Sequencing Center for Infectious Disease"/>
            <person name="Wu L."/>
            <person name="Ma J."/>
        </authorList>
    </citation>
    <scope>NUCLEOTIDE SEQUENCE [LARGE SCALE GENOMIC DNA]</scope>
    <source>
        <strain evidence="1 2">DT92</strain>
    </source>
</reference>
<evidence type="ECO:0000313" key="2">
    <source>
        <dbReference type="Proteomes" id="UP001596368"/>
    </source>
</evidence>
<accession>A0ABD5XUX0</accession>
<evidence type="ECO:0000313" key="1">
    <source>
        <dbReference type="EMBL" id="MFC7136967.1"/>
    </source>
</evidence>
<comment type="caution">
    <text evidence="1">The sequence shown here is derived from an EMBL/GenBank/DDBJ whole genome shotgun (WGS) entry which is preliminary data.</text>
</comment>
<dbReference type="AlphaFoldDB" id="A0ABD5XUX0"/>
<gene>
    <name evidence="1" type="ORF">ACFQRB_11800</name>
</gene>
<proteinExistence type="predicted"/>
<name>A0ABD5XUX0_9EURY</name>
<dbReference type="RefSeq" id="WP_284013965.1">
    <property type="nucleotide sequence ID" value="NZ_CP126156.1"/>
</dbReference>
<keyword evidence="2" id="KW-1185">Reference proteome</keyword>
<sequence length="82" mass="9203">MEIEFEIDGQRRGPNAGDDPVVEGARIRVASDLATTAYRNIWQVSVDDLDDLQRRADAAWLWVTPPRSNGTDARVVAVPKRR</sequence>
<organism evidence="1 2">
    <name type="scientific">Halobaculum litoreum</name>
    <dbReference type="NCBI Taxonomy" id="3031998"/>
    <lineage>
        <taxon>Archaea</taxon>
        <taxon>Methanobacteriati</taxon>
        <taxon>Methanobacteriota</taxon>
        <taxon>Stenosarchaea group</taxon>
        <taxon>Halobacteria</taxon>
        <taxon>Halobacteriales</taxon>
        <taxon>Haloferacaceae</taxon>
        <taxon>Halobaculum</taxon>
    </lineage>
</organism>